<dbReference type="Gene3D" id="1.10.3720.10">
    <property type="entry name" value="MetI-like"/>
    <property type="match status" value="1"/>
</dbReference>
<protein>
    <submittedName>
        <fullName evidence="11">ABC transporter permease subunit</fullName>
    </submittedName>
</protein>
<organism evidence="11 12">
    <name type="scientific">Dongia rigui</name>
    <dbReference type="NCBI Taxonomy" id="940149"/>
    <lineage>
        <taxon>Bacteria</taxon>
        <taxon>Pseudomonadati</taxon>
        <taxon>Pseudomonadota</taxon>
        <taxon>Alphaproteobacteria</taxon>
        <taxon>Rhodospirillales</taxon>
        <taxon>Dongiaceae</taxon>
        <taxon>Dongia</taxon>
    </lineage>
</organism>
<evidence type="ECO:0000256" key="7">
    <source>
        <dbReference type="ARBA" id="ARBA00022989"/>
    </source>
</evidence>
<evidence type="ECO:0000256" key="5">
    <source>
        <dbReference type="ARBA" id="ARBA00022519"/>
    </source>
</evidence>
<dbReference type="InterPro" id="IPR010065">
    <property type="entry name" value="AA_ABC_transptr_permease_3TM"/>
</dbReference>
<dbReference type="CDD" id="cd06261">
    <property type="entry name" value="TM_PBP2"/>
    <property type="match status" value="1"/>
</dbReference>
<keyword evidence="6 9" id="KW-0812">Transmembrane</keyword>
<evidence type="ECO:0000256" key="3">
    <source>
        <dbReference type="ARBA" id="ARBA00022448"/>
    </source>
</evidence>
<accession>A0ABU5DVC9</accession>
<dbReference type="RefSeq" id="WP_320499682.1">
    <property type="nucleotide sequence ID" value="NZ_JAXCLX010000001.1"/>
</dbReference>
<comment type="similarity">
    <text evidence="2">Belongs to the binding-protein-dependent transport system permease family. HisMQ subfamily.</text>
</comment>
<reference evidence="11 12" key="1">
    <citation type="journal article" date="2013" name="Antonie Van Leeuwenhoek">
        <title>Dongia rigui sp. nov., isolated from freshwater of a large wetland in Korea.</title>
        <authorList>
            <person name="Baik K.S."/>
            <person name="Hwang Y.M."/>
            <person name="Choi J.S."/>
            <person name="Kwon J."/>
            <person name="Seong C.N."/>
        </authorList>
    </citation>
    <scope>NUCLEOTIDE SEQUENCE [LARGE SCALE GENOMIC DNA]</scope>
    <source>
        <strain evidence="11 12">04SU4-P</strain>
    </source>
</reference>
<dbReference type="NCBIfam" id="TIGR01726">
    <property type="entry name" value="HEQRo_perm_3TM"/>
    <property type="match status" value="1"/>
</dbReference>
<feature type="transmembrane region" description="Helical" evidence="9">
    <location>
        <begin position="20"/>
        <end position="43"/>
    </location>
</feature>
<dbReference type="PANTHER" id="PTHR30133">
    <property type="entry name" value="CATIONIC AMINO ACID TRANSPORTER, MEMBRANE COMPONENT"/>
    <property type="match status" value="1"/>
</dbReference>
<evidence type="ECO:0000259" key="10">
    <source>
        <dbReference type="PROSITE" id="PS50928"/>
    </source>
</evidence>
<dbReference type="InterPro" id="IPR051613">
    <property type="entry name" value="ABC_transp_permease_HisMQ"/>
</dbReference>
<feature type="transmembrane region" description="Helical" evidence="9">
    <location>
        <begin position="200"/>
        <end position="221"/>
    </location>
</feature>
<name>A0ABU5DVC9_9PROT</name>
<keyword evidence="3 9" id="KW-0813">Transport</keyword>
<dbReference type="EMBL" id="JAXCLX010000001">
    <property type="protein sequence ID" value="MDY0871271.1"/>
    <property type="molecule type" value="Genomic_DNA"/>
</dbReference>
<keyword evidence="4" id="KW-1003">Cell membrane</keyword>
<dbReference type="InterPro" id="IPR000515">
    <property type="entry name" value="MetI-like"/>
</dbReference>
<dbReference type="Pfam" id="PF00528">
    <property type="entry name" value="BPD_transp_1"/>
    <property type="match status" value="1"/>
</dbReference>
<keyword evidence="8 9" id="KW-0472">Membrane</keyword>
<evidence type="ECO:0000313" key="11">
    <source>
        <dbReference type="EMBL" id="MDY0871271.1"/>
    </source>
</evidence>
<keyword evidence="12" id="KW-1185">Reference proteome</keyword>
<dbReference type="PANTHER" id="PTHR30133:SF2">
    <property type="entry name" value="ARGININE ABC TRANSPORTER PERMEASE PROTEIN ARTQ"/>
    <property type="match status" value="1"/>
</dbReference>
<evidence type="ECO:0000256" key="1">
    <source>
        <dbReference type="ARBA" id="ARBA00004429"/>
    </source>
</evidence>
<dbReference type="Proteomes" id="UP001271769">
    <property type="component" value="Unassembled WGS sequence"/>
</dbReference>
<proteinExistence type="inferred from homology"/>
<keyword evidence="5" id="KW-0997">Cell inner membrane</keyword>
<comment type="subcellular location">
    <subcellularLocation>
        <location evidence="1">Cell inner membrane</location>
        <topology evidence="1">Multi-pass membrane protein</topology>
    </subcellularLocation>
    <subcellularLocation>
        <location evidence="9">Cell membrane</location>
        <topology evidence="9">Multi-pass membrane protein</topology>
    </subcellularLocation>
</comment>
<keyword evidence="7 9" id="KW-1133">Transmembrane helix</keyword>
<evidence type="ECO:0000256" key="8">
    <source>
        <dbReference type="ARBA" id="ARBA00023136"/>
    </source>
</evidence>
<evidence type="ECO:0000256" key="6">
    <source>
        <dbReference type="ARBA" id="ARBA00022692"/>
    </source>
</evidence>
<evidence type="ECO:0000256" key="9">
    <source>
        <dbReference type="RuleBase" id="RU363032"/>
    </source>
</evidence>
<dbReference type="PROSITE" id="PS50928">
    <property type="entry name" value="ABC_TM1"/>
    <property type="match status" value="1"/>
</dbReference>
<dbReference type="SUPFAM" id="SSF161098">
    <property type="entry name" value="MetI-like"/>
    <property type="match status" value="1"/>
</dbReference>
<sequence length="236" mass="25345">MWASLAWGDAGYGDEFFKGIYTTLFISACAYTIAFGIGMLGAWSKLCHVKALNRAGEVYTTVVRSVPELLLIILIFYAGTSTLSSVLVGLGLAERGVEINPFGAVISALGIIYGAYLTDVLRGGIQAVPKGQIEAAKAFGMHAPQRFIRIILPQMVRYAISGLGNQWLNITKDSAFVSVVAAVGDIMSVGRGAANQTKHFLFYYGATAVVFMIVSGVSMYVTGRLEKRANRGVRRA</sequence>
<feature type="domain" description="ABC transmembrane type-1" evidence="10">
    <location>
        <begin position="20"/>
        <end position="222"/>
    </location>
</feature>
<dbReference type="InterPro" id="IPR035906">
    <property type="entry name" value="MetI-like_sf"/>
</dbReference>
<evidence type="ECO:0000256" key="2">
    <source>
        <dbReference type="ARBA" id="ARBA00010072"/>
    </source>
</evidence>
<evidence type="ECO:0000256" key="4">
    <source>
        <dbReference type="ARBA" id="ARBA00022475"/>
    </source>
</evidence>
<gene>
    <name evidence="11" type="ORF">SMD31_05040</name>
</gene>
<feature type="transmembrane region" description="Helical" evidence="9">
    <location>
        <begin position="69"/>
        <end position="93"/>
    </location>
</feature>
<feature type="transmembrane region" description="Helical" evidence="9">
    <location>
        <begin position="99"/>
        <end position="117"/>
    </location>
</feature>
<comment type="caution">
    <text evidence="11">The sequence shown here is derived from an EMBL/GenBank/DDBJ whole genome shotgun (WGS) entry which is preliminary data.</text>
</comment>
<evidence type="ECO:0000313" key="12">
    <source>
        <dbReference type="Proteomes" id="UP001271769"/>
    </source>
</evidence>